<dbReference type="InterPro" id="IPR000515">
    <property type="entry name" value="MetI-like"/>
</dbReference>
<keyword evidence="2 7" id="KW-0813">Transport</keyword>
<evidence type="ECO:0000259" key="8">
    <source>
        <dbReference type="PROSITE" id="PS50928"/>
    </source>
</evidence>
<dbReference type="PANTHER" id="PTHR43386:SF1">
    <property type="entry name" value="D,D-DIPEPTIDE TRANSPORT SYSTEM PERMEASE PROTEIN DDPC-RELATED"/>
    <property type="match status" value="1"/>
</dbReference>
<evidence type="ECO:0000256" key="5">
    <source>
        <dbReference type="ARBA" id="ARBA00022989"/>
    </source>
</evidence>
<comment type="similarity">
    <text evidence="7">Belongs to the binding-protein-dependent transport system permease family.</text>
</comment>
<feature type="domain" description="ABC transmembrane type-1" evidence="8">
    <location>
        <begin position="97"/>
        <end position="286"/>
    </location>
</feature>
<evidence type="ECO:0000256" key="4">
    <source>
        <dbReference type="ARBA" id="ARBA00022692"/>
    </source>
</evidence>
<keyword evidence="3" id="KW-1003">Cell membrane</keyword>
<dbReference type="RefSeq" id="WP_294521165.1">
    <property type="nucleotide sequence ID" value="NZ_JBBMFK010000029.1"/>
</dbReference>
<dbReference type="Pfam" id="PF00528">
    <property type="entry name" value="BPD_transp_1"/>
    <property type="match status" value="1"/>
</dbReference>
<dbReference type="CDD" id="cd06261">
    <property type="entry name" value="TM_PBP2"/>
    <property type="match status" value="1"/>
</dbReference>
<keyword evidence="4 7" id="KW-0812">Transmembrane</keyword>
<dbReference type="PROSITE" id="PS50928">
    <property type="entry name" value="ABC_TM1"/>
    <property type="match status" value="1"/>
</dbReference>
<evidence type="ECO:0000256" key="3">
    <source>
        <dbReference type="ARBA" id="ARBA00022475"/>
    </source>
</evidence>
<feature type="transmembrane region" description="Helical" evidence="7">
    <location>
        <begin position="38"/>
        <end position="58"/>
    </location>
</feature>
<sequence>MTKRRRKRQERLATLAGQTRPAADVWHNFVRHPVSMAALVVLIAMIVVAIVSGFLFNYETQVTAINTSQILQWPSAEHWFGTDKFGRDVFIRVLYGARYSLFFGIVTTAISMVLGILIGATCAYFGGVYDVVVMRVMDSLVCIPSILLMLTLVAVLGKGMRGIIIALVVTSVPGFARIIRSIVLNVVHQEYVEAARASGTGSAAIIVRHILPNCFGPILVDVLMSVSSCIMAASSLSFLGMGIQAPAPEWGAMLNEAMEQMRAYPYLGIFPGLAIVLTTLCFNLLGDGLTDALDPKNR</sequence>
<comment type="subcellular location">
    <subcellularLocation>
        <location evidence="1 7">Cell membrane</location>
        <topology evidence="1 7">Multi-pass membrane protein</topology>
    </subcellularLocation>
</comment>
<evidence type="ECO:0000256" key="2">
    <source>
        <dbReference type="ARBA" id="ARBA00022448"/>
    </source>
</evidence>
<evidence type="ECO:0000313" key="9">
    <source>
        <dbReference type="EMBL" id="MEQ2444657.1"/>
    </source>
</evidence>
<comment type="caution">
    <text evidence="9">The sequence shown here is derived from an EMBL/GenBank/DDBJ whole genome shotgun (WGS) entry which is preliminary data.</text>
</comment>
<reference evidence="9 10" key="1">
    <citation type="submission" date="2024-03" db="EMBL/GenBank/DDBJ databases">
        <title>Human intestinal bacterial collection.</title>
        <authorList>
            <person name="Pauvert C."/>
            <person name="Hitch T.C.A."/>
            <person name="Clavel T."/>
        </authorList>
    </citation>
    <scope>NUCLEOTIDE SEQUENCE [LARGE SCALE GENOMIC DNA]</scope>
    <source>
        <strain evidence="9 10">CLA-AP-H29</strain>
    </source>
</reference>
<dbReference type="InterPro" id="IPR035906">
    <property type="entry name" value="MetI-like_sf"/>
</dbReference>
<evidence type="ECO:0000256" key="1">
    <source>
        <dbReference type="ARBA" id="ARBA00004651"/>
    </source>
</evidence>
<proteinExistence type="inferred from homology"/>
<dbReference type="EMBL" id="JBBMFK010000029">
    <property type="protein sequence ID" value="MEQ2444657.1"/>
    <property type="molecule type" value="Genomic_DNA"/>
</dbReference>
<feature type="transmembrane region" description="Helical" evidence="7">
    <location>
        <begin position="101"/>
        <end position="126"/>
    </location>
</feature>
<evidence type="ECO:0000313" key="10">
    <source>
        <dbReference type="Proteomes" id="UP001464378"/>
    </source>
</evidence>
<dbReference type="InterPro" id="IPR025966">
    <property type="entry name" value="OppC_N"/>
</dbReference>
<evidence type="ECO:0000256" key="6">
    <source>
        <dbReference type="ARBA" id="ARBA00023136"/>
    </source>
</evidence>
<dbReference type="PANTHER" id="PTHR43386">
    <property type="entry name" value="OLIGOPEPTIDE TRANSPORT SYSTEM PERMEASE PROTEIN APPC"/>
    <property type="match status" value="1"/>
</dbReference>
<gene>
    <name evidence="9" type="ORF">WMO64_14430</name>
</gene>
<dbReference type="SUPFAM" id="SSF161098">
    <property type="entry name" value="MetI-like"/>
    <property type="match status" value="1"/>
</dbReference>
<dbReference type="Gene3D" id="1.10.3720.10">
    <property type="entry name" value="MetI-like"/>
    <property type="match status" value="1"/>
</dbReference>
<protein>
    <submittedName>
        <fullName evidence="9">ABC transporter permease</fullName>
    </submittedName>
</protein>
<organism evidence="9 10">
    <name type="scientific">Pseudoflavonifractor intestinihominis</name>
    <dbReference type="NCBI Taxonomy" id="3133171"/>
    <lineage>
        <taxon>Bacteria</taxon>
        <taxon>Bacillati</taxon>
        <taxon>Bacillota</taxon>
        <taxon>Clostridia</taxon>
        <taxon>Eubacteriales</taxon>
        <taxon>Oscillospiraceae</taxon>
        <taxon>Pseudoflavonifractor</taxon>
    </lineage>
</organism>
<feature type="transmembrane region" description="Helical" evidence="7">
    <location>
        <begin position="163"/>
        <end position="183"/>
    </location>
</feature>
<accession>A0ABV1EBI8</accession>
<keyword evidence="10" id="KW-1185">Reference proteome</keyword>
<keyword evidence="5 7" id="KW-1133">Transmembrane helix</keyword>
<name>A0ABV1EBI8_9FIRM</name>
<feature type="transmembrane region" description="Helical" evidence="7">
    <location>
        <begin position="264"/>
        <end position="285"/>
    </location>
</feature>
<dbReference type="Pfam" id="PF12911">
    <property type="entry name" value="OppC_N"/>
    <property type="match status" value="1"/>
</dbReference>
<dbReference type="Proteomes" id="UP001464378">
    <property type="component" value="Unassembled WGS sequence"/>
</dbReference>
<keyword evidence="6 7" id="KW-0472">Membrane</keyword>
<feature type="transmembrane region" description="Helical" evidence="7">
    <location>
        <begin position="132"/>
        <end position="156"/>
    </location>
</feature>
<dbReference type="InterPro" id="IPR050366">
    <property type="entry name" value="BP-dependent_transpt_permease"/>
</dbReference>
<evidence type="ECO:0000256" key="7">
    <source>
        <dbReference type="RuleBase" id="RU363032"/>
    </source>
</evidence>